<proteinExistence type="predicted"/>
<dbReference type="EMBL" id="FOLO01000025">
    <property type="protein sequence ID" value="SFC96735.1"/>
    <property type="molecule type" value="Genomic_DNA"/>
</dbReference>
<keyword evidence="2" id="KW-1185">Reference proteome</keyword>
<protein>
    <submittedName>
        <fullName evidence="1">Uncharacterized protein</fullName>
    </submittedName>
</protein>
<reference evidence="1 2" key="1">
    <citation type="submission" date="2016-10" db="EMBL/GenBank/DDBJ databases">
        <authorList>
            <person name="de Groot N.N."/>
        </authorList>
    </citation>
    <scope>NUCLEOTIDE SEQUENCE [LARGE SCALE GENOMIC DNA]</scope>
    <source>
        <strain evidence="1 2">DSM 6059</strain>
    </source>
</reference>
<gene>
    <name evidence="1" type="ORF">SAMN02745724_03076</name>
</gene>
<evidence type="ECO:0000313" key="1">
    <source>
        <dbReference type="EMBL" id="SFC96735.1"/>
    </source>
</evidence>
<dbReference type="OrthoDB" id="7061579at2"/>
<sequence length="124" mass="13128">MPVTRIAVYEYNQTTKSYVINAGVVRGNSIWDDCITALNSLDVNYRPEQCPGQTIRSPGAWSNPANNIGNAAVSTRFGAGVLADPHVHGGVGVGHRAAIGCVTNDAPAIGGTYPYMKIYIGEFS</sequence>
<accession>A0A1I1NGW4</accession>
<dbReference type="AlphaFoldDB" id="A0A1I1NGW4"/>
<dbReference type="Proteomes" id="UP000198862">
    <property type="component" value="Unassembled WGS sequence"/>
</dbReference>
<dbReference type="RefSeq" id="WP_091985964.1">
    <property type="nucleotide sequence ID" value="NZ_FOLO01000025.1"/>
</dbReference>
<evidence type="ECO:0000313" key="2">
    <source>
        <dbReference type="Proteomes" id="UP000198862"/>
    </source>
</evidence>
<organism evidence="1 2">
    <name type="scientific">Pseudoalteromonas denitrificans DSM 6059</name>
    <dbReference type="NCBI Taxonomy" id="1123010"/>
    <lineage>
        <taxon>Bacteria</taxon>
        <taxon>Pseudomonadati</taxon>
        <taxon>Pseudomonadota</taxon>
        <taxon>Gammaproteobacteria</taxon>
        <taxon>Alteromonadales</taxon>
        <taxon>Pseudoalteromonadaceae</taxon>
        <taxon>Pseudoalteromonas</taxon>
    </lineage>
</organism>
<name>A0A1I1NGW4_9GAMM</name>